<evidence type="ECO:0000259" key="14">
    <source>
        <dbReference type="Pfam" id="PF20260"/>
    </source>
</evidence>
<dbReference type="PANTHER" id="PTHR30027:SF3">
    <property type="entry name" value="16S RRNA (URACIL(1498)-N(3))-METHYLTRANSFERASE"/>
    <property type="match status" value="1"/>
</dbReference>
<feature type="domain" description="Ribosomal RNA small subunit methyltransferase E methyltransferase" evidence="13">
    <location>
        <begin position="73"/>
        <end position="237"/>
    </location>
</feature>
<dbReference type="NCBIfam" id="TIGR00046">
    <property type="entry name" value="RsmE family RNA methyltransferase"/>
    <property type="match status" value="1"/>
</dbReference>
<evidence type="ECO:0000313" key="15">
    <source>
        <dbReference type="EMBL" id="SFH12786.1"/>
    </source>
</evidence>
<dbReference type="AlphaFoldDB" id="A0A1I2XJA8"/>
<dbReference type="InterPro" id="IPR015947">
    <property type="entry name" value="PUA-like_sf"/>
</dbReference>
<evidence type="ECO:0000256" key="6">
    <source>
        <dbReference type="ARBA" id="ARBA00022552"/>
    </source>
</evidence>
<dbReference type="Gene3D" id="3.40.1280.10">
    <property type="match status" value="1"/>
</dbReference>
<dbReference type="OrthoDB" id="9815641at2"/>
<keyword evidence="8 12" id="KW-0808">Transferase</keyword>
<dbReference type="InterPro" id="IPR046887">
    <property type="entry name" value="RsmE_PUA-like"/>
</dbReference>
<dbReference type="InterPro" id="IPR029026">
    <property type="entry name" value="tRNA_m1G_MTases_N"/>
</dbReference>
<evidence type="ECO:0000256" key="12">
    <source>
        <dbReference type="PIRNR" id="PIRNR015601"/>
    </source>
</evidence>
<dbReference type="SUPFAM" id="SSF75217">
    <property type="entry name" value="alpha/beta knot"/>
    <property type="match status" value="1"/>
</dbReference>
<evidence type="ECO:0000256" key="9">
    <source>
        <dbReference type="ARBA" id="ARBA00022691"/>
    </source>
</evidence>
<dbReference type="RefSeq" id="WP_092473622.1">
    <property type="nucleotide sequence ID" value="NZ_FOOX01000017.1"/>
</dbReference>
<comment type="subcellular location">
    <subcellularLocation>
        <location evidence="1 12">Cytoplasm</location>
    </subcellularLocation>
</comment>
<evidence type="ECO:0000313" key="16">
    <source>
        <dbReference type="Proteomes" id="UP000199337"/>
    </source>
</evidence>
<comment type="similarity">
    <text evidence="2 12">Belongs to the RNA methyltransferase RsmE family.</text>
</comment>
<keyword evidence="7 12" id="KW-0489">Methyltransferase</keyword>
<organism evidence="15 16">
    <name type="scientific">Desulfotruncus arcticus DSM 17038</name>
    <dbReference type="NCBI Taxonomy" id="1121424"/>
    <lineage>
        <taxon>Bacteria</taxon>
        <taxon>Bacillati</taxon>
        <taxon>Bacillota</taxon>
        <taxon>Clostridia</taxon>
        <taxon>Eubacteriales</taxon>
        <taxon>Desulfallaceae</taxon>
        <taxon>Desulfotruncus</taxon>
    </lineage>
</organism>
<protein>
    <recommendedName>
        <fullName evidence="4 12">Ribosomal RNA small subunit methyltransferase E</fullName>
        <ecNumber evidence="3 12">2.1.1.193</ecNumber>
    </recommendedName>
</protein>
<evidence type="ECO:0000259" key="13">
    <source>
        <dbReference type="Pfam" id="PF04452"/>
    </source>
</evidence>
<dbReference type="Pfam" id="PF20260">
    <property type="entry name" value="PUA_4"/>
    <property type="match status" value="1"/>
</dbReference>
<reference evidence="16" key="1">
    <citation type="submission" date="2016-10" db="EMBL/GenBank/DDBJ databases">
        <authorList>
            <person name="Varghese N."/>
            <person name="Submissions S."/>
        </authorList>
    </citation>
    <scope>NUCLEOTIDE SEQUENCE [LARGE SCALE GENOMIC DNA]</scope>
    <source>
        <strain evidence="16">DSM 17038</strain>
    </source>
</reference>
<evidence type="ECO:0000256" key="8">
    <source>
        <dbReference type="ARBA" id="ARBA00022679"/>
    </source>
</evidence>
<dbReference type="Gene3D" id="2.40.240.20">
    <property type="entry name" value="Hypothetical PUA domain-like, domain 1"/>
    <property type="match status" value="1"/>
</dbReference>
<dbReference type="SUPFAM" id="SSF88697">
    <property type="entry name" value="PUA domain-like"/>
    <property type="match status" value="1"/>
</dbReference>
<gene>
    <name evidence="15" type="ORF">SAMN05660649_03982</name>
</gene>
<comment type="catalytic activity">
    <reaction evidence="11 12">
        <text>uridine(1498) in 16S rRNA + S-adenosyl-L-methionine = N(3)-methyluridine(1498) in 16S rRNA + S-adenosyl-L-homocysteine + H(+)</text>
        <dbReference type="Rhea" id="RHEA:42920"/>
        <dbReference type="Rhea" id="RHEA-COMP:10283"/>
        <dbReference type="Rhea" id="RHEA-COMP:10284"/>
        <dbReference type="ChEBI" id="CHEBI:15378"/>
        <dbReference type="ChEBI" id="CHEBI:57856"/>
        <dbReference type="ChEBI" id="CHEBI:59789"/>
        <dbReference type="ChEBI" id="CHEBI:65315"/>
        <dbReference type="ChEBI" id="CHEBI:74502"/>
        <dbReference type="EC" id="2.1.1.193"/>
    </reaction>
</comment>
<keyword evidence="5 12" id="KW-0963">Cytoplasm</keyword>
<evidence type="ECO:0000256" key="4">
    <source>
        <dbReference type="ARBA" id="ARBA00013673"/>
    </source>
</evidence>
<evidence type="ECO:0000256" key="10">
    <source>
        <dbReference type="ARBA" id="ARBA00025699"/>
    </source>
</evidence>
<keyword evidence="6 12" id="KW-0698">rRNA processing</keyword>
<accession>A0A1I2XJA8</accession>
<evidence type="ECO:0000256" key="2">
    <source>
        <dbReference type="ARBA" id="ARBA00005528"/>
    </source>
</evidence>
<feature type="domain" description="Ribosomal RNA small subunit methyltransferase E PUA-like" evidence="14">
    <location>
        <begin position="18"/>
        <end position="65"/>
    </location>
</feature>
<evidence type="ECO:0000256" key="1">
    <source>
        <dbReference type="ARBA" id="ARBA00004496"/>
    </source>
</evidence>
<sequence>MPRFFIKPEQIQNDTIVITGTEAHHIIKVLRLGPGAKVTLLDGCGNLYISQIDKTEKGSVHCRVLQREPAGGEPPVRVVLVQGIAKGERMDYVIQKGTELGASEYIPVYCRRSVVRLDAKKEAARRERWQRIALEASKQCGRGIVPSVHEPVDWLAALNLIPSGALVLVPWEEETACTLKEELEARPRPGEVYILIGPEGGLEEREVDQARERGAIPVTLGPRILRTETAGPAVITMVLYQWGDLGGE</sequence>
<dbReference type="STRING" id="341036.SAMN05660649_03982"/>
<name>A0A1I2XJA8_9FIRM</name>
<dbReference type="GO" id="GO:0070475">
    <property type="term" value="P:rRNA base methylation"/>
    <property type="evidence" value="ECO:0007669"/>
    <property type="project" value="TreeGrafter"/>
</dbReference>
<dbReference type="NCBIfam" id="NF008709">
    <property type="entry name" value="PRK11713.7-4"/>
    <property type="match status" value="1"/>
</dbReference>
<evidence type="ECO:0000256" key="11">
    <source>
        <dbReference type="ARBA" id="ARBA00047944"/>
    </source>
</evidence>
<evidence type="ECO:0000256" key="3">
    <source>
        <dbReference type="ARBA" id="ARBA00012328"/>
    </source>
</evidence>
<keyword evidence="16" id="KW-1185">Reference proteome</keyword>
<evidence type="ECO:0000256" key="7">
    <source>
        <dbReference type="ARBA" id="ARBA00022603"/>
    </source>
</evidence>
<dbReference type="InterPro" id="IPR006700">
    <property type="entry name" value="RsmE"/>
</dbReference>
<dbReference type="Pfam" id="PF04452">
    <property type="entry name" value="Methyltrans_RNA"/>
    <property type="match status" value="1"/>
</dbReference>
<dbReference type="NCBIfam" id="NF008692">
    <property type="entry name" value="PRK11713.1-5"/>
    <property type="match status" value="1"/>
</dbReference>
<dbReference type="GO" id="GO:0005737">
    <property type="term" value="C:cytoplasm"/>
    <property type="evidence" value="ECO:0007669"/>
    <property type="project" value="UniProtKB-SubCell"/>
</dbReference>
<dbReference type="PANTHER" id="PTHR30027">
    <property type="entry name" value="RIBOSOMAL RNA SMALL SUBUNIT METHYLTRANSFERASE E"/>
    <property type="match status" value="1"/>
</dbReference>
<dbReference type="PIRSF" id="PIRSF015601">
    <property type="entry name" value="MTase_slr0722"/>
    <property type="match status" value="1"/>
</dbReference>
<comment type="function">
    <text evidence="10 12">Specifically methylates the N3 position of the uracil ring of uridine 1498 (m3U1498) in 16S rRNA. Acts on the fully assembled 30S ribosomal subunit.</text>
</comment>
<proteinExistence type="inferred from homology"/>
<dbReference type="Proteomes" id="UP000199337">
    <property type="component" value="Unassembled WGS sequence"/>
</dbReference>
<evidence type="ECO:0000256" key="5">
    <source>
        <dbReference type="ARBA" id="ARBA00022490"/>
    </source>
</evidence>
<dbReference type="EC" id="2.1.1.193" evidence="3 12"/>
<dbReference type="GO" id="GO:0070042">
    <property type="term" value="F:rRNA (uridine-N3-)-methyltransferase activity"/>
    <property type="evidence" value="ECO:0007669"/>
    <property type="project" value="TreeGrafter"/>
</dbReference>
<dbReference type="CDD" id="cd18084">
    <property type="entry name" value="RsmE-like"/>
    <property type="match status" value="1"/>
</dbReference>
<dbReference type="InterPro" id="IPR029028">
    <property type="entry name" value="Alpha/beta_knot_MTases"/>
</dbReference>
<dbReference type="InterPro" id="IPR046886">
    <property type="entry name" value="RsmE_MTase_dom"/>
</dbReference>
<keyword evidence="9 12" id="KW-0949">S-adenosyl-L-methionine</keyword>
<dbReference type="EMBL" id="FOOX01000017">
    <property type="protein sequence ID" value="SFH12786.1"/>
    <property type="molecule type" value="Genomic_DNA"/>
</dbReference>